<feature type="transmembrane region" description="Helical" evidence="11">
    <location>
        <begin position="95"/>
        <end position="113"/>
    </location>
</feature>
<keyword evidence="7" id="KW-0029">Amino-acid transport</keyword>
<dbReference type="PANTHER" id="PTHR30614:SF10">
    <property type="entry name" value="ARGININE ABC TRANSPORTER PERMEASE PROTEIN ARTM"/>
    <property type="match status" value="1"/>
</dbReference>
<evidence type="ECO:0000256" key="10">
    <source>
        <dbReference type="ARBA" id="ARBA00040319"/>
    </source>
</evidence>
<dbReference type="NCBIfam" id="TIGR01726">
    <property type="entry name" value="HEQRo_perm_3TM"/>
    <property type="match status" value="1"/>
</dbReference>
<dbReference type="PROSITE" id="PS50928">
    <property type="entry name" value="ABC_TM1"/>
    <property type="match status" value="1"/>
</dbReference>
<feature type="transmembrane region" description="Helical" evidence="11">
    <location>
        <begin position="162"/>
        <end position="185"/>
    </location>
</feature>
<keyword evidence="4" id="KW-1003">Cell membrane</keyword>
<evidence type="ECO:0000313" key="13">
    <source>
        <dbReference type="EMBL" id="GAA3879522.1"/>
    </source>
</evidence>
<evidence type="ECO:0000313" key="14">
    <source>
        <dbReference type="Proteomes" id="UP001499994"/>
    </source>
</evidence>
<dbReference type="Pfam" id="PF00528">
    <property type="entry name" value="BPD_transp_1"/>
    <property type="match status" value="1"/>
</dbReference>
<dbReference type="PANTHER" id="PTHR30614">
    <property type="entry name" value="MEMBRANE COMPONENT OF AMINO ACID ABC TRANSPORTER"/>
    <property type="match status" value="1"/>
</dbReference>
<feature type="domain" description="ABC transmembrane type-1" evidence="12">
    <location>
        <begin position="19"/>
        <end position="216"/>
    </location>
</feature>
<keyword evidence="14" id="KW-1185">Reference proteome</keyword>
<evidence type="ECO:0000256" key="11">
    <source>
        <dbReference type="RuleBase" id="RU363032"/>
    </source>
</evidence>
<gene>
    <name evidence="13" type="primary">nocM</name>
    <name evidence="13" type="ORF">GCM10022405_01300</name>
</gene>
<evidence type="ECO:0000256" key="3">
    <source>
        <dbReference type="ARBA" id="ARBA00022448"/>
    </source>
</evidence>
<protein>
    <recommendedName>
        <fullName evidence="10">Arginine ABC transporter permease protein ArtM</fullName>
    </recommendedName>
</protein>
<feature type="transmembrane region" description="Helical" evidence="11">
    <location>
        <begin position="23"/>
        <end position="43"/>
    </location>
</feature>
<comment type="caution">
    <text evidence="13">The sequence shown here is derived from an EMBL/GenBank/DDBJ whole genome shotgun (WGS) entry which is preliminary data.</text>
</comment>
<dbReference type="InterPro" id="IPR010065">
    <property type="entry name" value="AA_ABC_transptr_permease_3TM"/>
</dbReference>
<dbReference type="Proteomes" id="UP001499994">
    <property type="component" value="Unassembled WGS sequence"/>
</dbReference>
<evidence type="ECO:0000256" key="1">
    <source>
        <dbReference type="ARBA" id="ARBA00004429"/>
    </source>
</evidence>
<dbReference type="Gene3D" id="1.10.3720.10">
    <property type="entry name" value="MetI-like"/>
    <property type="match status" value="1"/>
</dbReference>
<proteinExistence type="inferred from homology"/>
<name>A0ABP7KLL4_9GAMM</name>
<evidence type="ECO:0000256" key="9">
    <source>
        <dbReference type="ARBA" id="ARBA00023136"/>
    </source>
</evidence>
<evidence type="ECO:0000256" key="7">
    <source>
        <dbReference type="ARBA" id="ARBA00022970"/>
    </source>
</evidence>
<comment type="similarity">
    <text evidence="2">Belongs to the binding-protein-dependent transport system permease family. HisMQ subfamily.</text>
</comment>
<dbReference type="EMBL" id="BAABDG010000002">
    <property type="protein sequence ID" value="GAA3879522.1"/>
    <property type="molecule type" value="Genomic_DNA"/>
</dbReference>
<feature type="transmembrane region" description="Helical" evidence="11">
    <location>
        <begin position="55"/>
        <end position="75"/>
    </location>
</feature>
<keyword evidence="6 11" id="KW-0812">Transmembrane</keyword>
<sequence>MLTELNFFADIFMRLLAGVPLTIQLAATAICVGGILGMCLVFMRISGRYLPDLIARGYISIFRGTPLLVQIYLIYYGLSQFPEVRSSFLWPFLRQPWWCAVLALSLNTAAYVAEIVRGSMITVAKGQIEAALAYGMKTSLIYRRIILPQAFVRMLPAYGNEIILMIKATSLASTITIMEVTGIAAQTISETYRPIEVFAVAGMIYLFLNFSAVFVIRQAEQRLSPQNSFDRNVQNARDYF</sequence>
<organism evidence="13 14">
    <name type="scientific">Gibbsiella dentisursi</name>
    <dbReference type="NCBI Taxonomy" id="796890"/>
    <lineage>
        <taxon>Bacteria</taxon>
        <taxon>Pseudomonadati</taxon>
        <taxon>Pseudomonadota</taxon>
        <taxon>Gammaproteobacteria</taxon>
        <taxon>Enterobacterales</taxon>
        <taxon>Yersiniaceae</taxon>
        <taxon>Gibbsiella</taxon>
    </lineage>
</organism>
<keyword evidence="5" id="KW-0997">Cell inner membrane</keyword>
<evidence type="ECO:0000256" key="2">
    <source>
        <dbReference type="ARBA" id="ARBA00010072"/>
    </source>
</evidence>
<accession>A0ABP7KLL4</accession>
<dbReference type="InterPro" id="IPR043429">
    <property type="entry name" value="ArtM/GltK/GlnP/TcyL/YhdX-like"/>
</dbReference>
<comment type="subcellular location">
    <subcellularLocation>
        <location evidence="1">Cell inner membrane</location>
        <topology evidence="1">Multi-pass membrane protein</topology>
    </subcellularLocation>
    <subcellularLocation>
        <location evidence="11">Cell membrane</location>
        <topology evidence="11">Multi-pass membrane protein</topology>
    </subcellularLocation>
</comment>
<keyword evidence="8 11" id="KW-1133">Transmembrane helix</keyword>
<reference evidence="14" key="1">
    <citation type="journal article" date="2019" name="Int. J. Syst. Evol. Microbiol.">
        <title>The Global Catalogue of Microorganisms (GCM) 10K type strain sequencing project: providing services to taxonomists for standard genome sequencing and annotation.</title>
        <authorList>
            <consortium name="The Broad Institute Genomics Platform"/>
            <consortium name="The Broad Institute Genome Sequencing Center for Infectious Disease"/>
            <person name="Wu L."/>
            <person name="Ma J."/>
        </authorList>
    </citation>
    <scope>NUCLEOTIDE SEQUENCE [LARGE SCALE GENOMIC DNA]</scope>
    <source>
        <strain evidence="14">JCM 17201</strain>
    </source>
</reference>
<evidence type="ECO:0000256" key="8">
    <source>
        <dbReference type="ARBA" id="ARBA00022989"/>
    </source>
</evidence>
<dbReference type="SUPFAM" id="SSF161098">
    <property type="entry name" value="MetI-like"/>
    <property type="match status" value="1"/>
</dbReference>
<dbReference type="CDD" id="cd06261">
    <property type="entry name" value="TM_PBP2"/>
    <property type="match status" value="1"/>
</dbReference>
<dbReference type="RefSeq" id="WP_346078582.1">
    <property type="nucleotide sequence ID" value="NZ_BAABDG010000002.1"/>
</dbReference>
<keyword evidence="9 11" id="KW-0472">Membrane</keyword>
<evidence type="ECO:0000256" key="6">
    <source>
        <dbReference type="ARBA" id="ARBA00022692"/>
    </source>
</evidence>
<dbReference type="InterPro" id="IPR035906">
    <property type="entry name" value="MetI-like_sf"/>
</dbReference>
<evidence type="ECO:0000259" key="12">
    <source>
        <dbReference type="PROSITE" id="PS50928"/>
    </source>
</evidence>
<evidence type="ECO:0000256" key="5">
    <source>
        <dbReference type="ARBA" id="ARBA00022519"/>
    </source>
</evidence>
<keyword evidence="3 11" id="KW-0813">Transport</keyword>
<dbReference type="InterPro" id="IPR000515">
    <property type="entry name" value="MetI-like"/>
</dbReference>
<evidence type="ECO:0000256" key="4">
    <source>
        <dbReference type="ARBA" id="ARBA00022475"/>
    </source>
</evidence>
<feature type="transmembrane region" description="Helical" evidence="11">
    <location>
        <begin position="197"/>
        <end position="216"/>
    </location>
</feature>